<accession>E6LH62</accession>
<keyword evidence="4 5" id="KW-0732">Signal</keyword>
<evidence type="ECO:0000256" key="5">
    <source>
        <dbReference type="SAM" id="SignalP"/>
    </source>
</evidence>
<dbReference type="Pfam" id="PF13416">
    <property type="entry name" value="SBP_bac_8"/>
    <property type="match status" value="1"/>
</dbReference>
<protein>
    <submittedName>
        <fullName evidence="6">ABC transporter, solute-binding protein</fullName>
    </submittedName>
</protein>
<gene>
    <name evidence="6" type="ORF">HMPREF9088_1702</name>
</gene>
<dbReference type="CDD" id="cd14748">
    <property type="entry name" value="PBP2_UgpB"/>
    <property type="match status" value="1"/>
</dbReference>
<sequence length="430" mass="47158">MKIKSLATIALTAIATVSLAACGSKTESSDSAEKSGDKIVTKLDGTTTITFWHAMAGGQGEALEKITKEFMEKNPSIKVTLQNQSSYSDLQAKINSTLQSPKDLPTITQAYPGWLYSAASDDMLVDLDSYISNDTIGWGDQEKITSSLLEGAQIEGKQYGIPFNKSTEMLFYNADMLKEYGVEVPTTMEELKEAAKTIYEKSNGEVVGAGFDSLNNYYAIGMKNEGVDFNKDLKLTSKASKEVISYYGEGIDKGYFRVAGSDKYLSGPFANKKIAMYIGSSAGEAYTAKDTKGKFEYGVAARPSEYNLQQGTDIYMFANASAEQRTAAFEFMKYLASPDVQSEWALATGYMPVVDSVMNSDSYKNASDMKVPAAIADATKKLFSIPVEENADSAYSEMRVIMENIYANPFKDEDKIIKDSVSELEQVWNQ</sequence>
<comment type="caution">
    <text evidence="6">The sequence shown here is derived from an EMBL/GenBank/DDBJ whole genome shotgun (WGS) entry which is preliminary data.</text>
</comment>
<name>E6LH62_ENTI1</name>
<dbReference type="SUPFAM" id="SSF53850">
    <property type="entry name" value="Periplasmic binding protein-like II"/>
    <property type="match status" value="1"/>
</dbReference>
<feature type="signal peptide" evidence="5">
    <location>
        <begin position="1"/>
        <end position="20"/>
    </location>
</feature>
<dbReference type="STRING" id="888064.HMPREF9088_1702"/>
<dbReference type="PANTHER" id="PTHR43649:SF31">
    <property type="entry name" value="SN-GLYCEROL-3-PHOSPHATE-BINDING PERIPLASMIC PROTEIN UGPB"/>
    <property type="match status" value="1"/>
</dbReference>
<feature type="chain" id="PRO_5010255802" evidence="5">
    <location>
        <begin position="21"/>
        <end position="430"/>
    </location>
</feature>
<dbReference type="AlphaFoldDB" id="E6LH62"/>
<dbReference type="PATRIC" id="fig|888064.11.peg.155"/>
<comment type="subcellular location">
    <subcellularLocation>
        <location evidence="1">Cell envelope</location>
    </subcellularLocation>
</comment>
<dbReference type="eggNOG" id="COG1653">
    <property type="taxonomic scope" value="Bacteria"/>
</dbReference>
<evidence type="ECO:0000256" key="4">
    <source>
        <dbReference type="ARBA" id="ARBA00022729"/>
    </source>
</evidence>
<evidence type="ECO:0000313" key="7">
    <source>
        <dbReference type="Proteomes" id="UP000010296"/>
    </source>
</evidence>
<keyword evidence="7" id="KW-1185">Reference proteome</keyword>
<dbReference type="EMBL" id="AEPV01000066">
    <property type="protein sequence ID" value="EFU73586.1"/>
    <property type="molecule type" value="Genomic_DNA"/>
</dbReference>
<proteinExistence type="inferred from homology"/>
<dbReference type="RefSeq" id="WP_007208715.1">
    <property type="nucleotide sequence ID" value="NZ_GL622241.1"/>
</dbReference>
<evidence type="ECO:0000313" key="6">
    <source>
        <dbReference type="EMBL" id="EFU73586.1"/>
    </source>
</evidence>
<evidence type="ECO:0000256" key="1">
    <source>
        <dbReference type="ARBA" id="ARBA00004196"/>
    </source>
</evidence>
<dbReference type="Proteomes" id="UP000010296">
    <property type="component" value="Unassembled WGS sequence"/>
</dbReference>
<reference evidence="6 7" key="1">
    <citation type="submission" date="2010-12" db="EMBL/GenBank/DDBJ databases">
        <authorList>
            <person name="Muzny D."/>
            <person name="Qin X."/>
            <person name="Deng J."/>
            <person name="Jiang H."/>
            <person name="Liu Y."/>
            <person name="Qu J."/>
            <person name="Song X.-Z."/>
            <person name="Zhang L."/>
            <person name="Thornton R."/>
            <person name="Coyle M."/>
            <person name="Francisco L."/>
            <person name="Jackson L."/>
            <person name="Javaid M."/>
            <person name="Korchina V."/>
            <person name="Kovar C."/>
            <person name="Mata R."/>
            <person name="Mathew T."/>
            <person name="Ngo R."/>
            <person name="Nguyen L."/>
            <person name="Nguyen N."/>
            <person name="Okwuonu G."/>
            <person name="Ongeri F."/>
            <person name="Pham C."/>
            <person name="Simmons D."/>
            <person name="Wilczek-Boney K."/>
            <person name="Hale W."/>
            <person name="Jakkamsetti A."/>
            <person name="Pham P."/>
            <person name="Ruth R."/>
            <person name="San Lucas F."/>
            <person name="Warren J."/>
            <person name="Zhang J."/>
            <person name="Zhao Z."/>
            <person name="Zhou C."/>
            <person name="Zhu D."/>
            <person name="Lee S."/>
            <person name="Bess C."/>
            <person name="Blankenburg K."/>
            <person name="Forbes L."/>
            <person name="Fu Q."/>
            <person name="Gubbala S."/>
            <person name="Hirani K."/>
            <person name="Jayaseelan J.C."/>
            <person name="Lara F."/>
            <person name="Munidasa M."/>
            <person name="Palculict T."/>
            <person name="Patil S."/>
            <person name="Pu L.-L."/>
            <person name="Saada N."/>
            <person name="Tang L."/>
            <person name="Weissenberger G."/>
            <person name="Zhu Y."/>
            <person name="Hemphill L."/>
            <person name="Shang Y."/>
            <person name="Youmans B."/>
            <person name="Ayvaz T."/>
            <person name="Ross M."/>
            <person name="Santibanez J."/>
            <person name="Aqrawi P."/>
            <person name="Gross S."/>
            <person name="Joshi V."/>
            <person name="Fowler G."/>
            <person name="Nazareth L."/>
            <person name="Reid J."/>
            <person name="Worley K."/>
            <person name="Petrosino J."/>
            <person name="Highlander S."/>
            <person name="Gibbs R."/>
        </authorList>
    </citation>
    <scope>NUCLEOTIDE SEQUENCE [LARGE SCALE GENOMIC DNA]</scope>
    <source>
        <strain evidence="7">DSM 15952 / CCUG 50447 / LMG 22039 / TP 1.5</strain>
    </source>
</reference>
<dbReference type="Gene3D" id="3.40.190.10">
    <property type="entry name" value="Periplasmic binding protein-like II"/>
    <property type="match status" value="1"/>
</dbReference>
<keyword evidence="3" id="KW-0813">Transport</keyword>
<dbReference type="InterPro" id="IPR050490">
    <property type="entry name" value="Bact_solute-bd_prot1"/>
</dbReference>
<dbReference type="OrthoDB" id="9763054at2"/>
<dbReference type="GO" id="GO:0030313">
    <property type="term" value="C:cell envelope"/>
    <property type="evidence" value="ECO:0007669"/>
    <property type="project" value="UniProtKB-SubCell"/>
</dbReference>
<dbReference type="InterPro" id="IPR006059">
    <property type="entry name" value="SBP"/>
</dbReference>
<dbReference type="HOGENOM" id="CLU_031285_3_1_9"/>
<dbReference type="GeneID" id="302705326"/>
<evidence type="ECO:0000256" key="2">
    <source>
        <dbReference type="ARBA" id="ARBA00008520"/>
    </source>
</evidence>
<dbReference type="PANTHER" id="PTHR43649">
    <property type="entry name" value="ARABINOSE-BINDING PROTEIN-RELATED"/>
    <property type="match status" value="1"/>
</dbReference>
<comment type="similarity">
    <text evidence="2">Belongs to the bacterial solute-binding protein 1 family.</text>
</comment>
<evidence type="ECO:0000256" key="3">
    <source>
        <dbReference type="ARBA" id="ARBA00022448"/>
    </source>
</evidence>
<dbReference type="PROSITE" id="PS51257">
    <property type="entry name" value="PROKAR_LIPOPROTEIN"/>
    <property type="match status" value="1"/>
</dbReference>
<organism evidence="6 7">
    <name type="scientific">Enterococcus italicus (strain DSM 15952 / CCUG 50447 / LMG 22039 / TP 1.5)</name>
    <dbReference type="NCBI Taxonomy" id="888064"/>
    <lineage>
        <taxon>Bacteria</taxon>
        <taxon>Bacillati</taxon>
        <taxon>Bacillota</taxon>
        <taxon>Bacilli</taxon>
        <taxon>Lactobacillales</taxon>
        <taxon>Enterococcaceae</taxon>
        <taxon>Enterococcus</taxon>
    </lineage>
</organism>